<dbReference type="GO" id="GO:0007118">
    <property type="term" value="P:budding cell apical bud growth"/>
    <property type="evidence" value="ECO:0007669"/>
    <property type="project" value="TreeGrafter"/>
</dbReference>
<evidence type="ECO:0000256" key="5">
    <source>
        <dbReference type="ARBA" id="ARBA00022729"/>
    </source>
</evidence>
<dbReference type="OrthoDB" id="5327821at2759"/>
<evidence type="ECO:0000256" key="10">
    <source>
        <dbReference type="SAM" id="Phobius"/>
    </source>
</evidence>
<evidence type="ECO:0000256" key="9">
    <source>
        <dbReference type="PIRNR" id="PIRNR017290"/>
    </source>
</evidence>
<evidence type="ECO:0000256" key="4">
    <source>
        <dbReference type="ARBA" id="ARBA00022692"/>
    </source>
</evidence>
<keyword evidence="14" id="KW-1185">Reference proteome</keyword>
<reference evidence="13" key="3">
    <citation type="submission" date="2017-01" db="EMBL/GenBank/DDBJ databases">
        <authorList>
            <person name="Mah S.A."/>
            <person name="Swanson W.J."/>
            <person name="Moy G.W."/>
            <person name="Vacquier V.D."/>
        </authorList>
    </citation>
    <scope>NUCLEOTIDE SEQUENCE [LARGE SCALE GENOMIC DNA]</scope>
    <source>
        <strain evidence="13">65</strain>
    </source>
</reference>
<dbReference type="OMA" id="YKPPQML"/>
<evidence type="ECO:0000256" key="8">
    <source>
        <dbReference type="ARBA" id="ARBA00023136"/>
    </source>
</evidence>
<dbReference type="Pfam" id="PF10681">
    <property type="entry name" value="Rot1"/>
    <property type="match status" value="1"/>
</dbReference>
<evidence type="ECO:0000256" key="3">
    <source>
        <dbReference type="ARBA" id="ARBA00017291"/>
    </source>
</evidence>
<name>A0A061BFH5_CYBFA</name>
<reference evidence="14" key="2">
    <citation type="journal article" date="2017" name="Genome Announc.">
        <title>Genome sequences of Cyberlindnera fabianii 65, Pichia kudriavzevii 129, and Saccharomyces cerevisiae 131 isolated from fermented masau fruits in Zimbabwe.</title>
        <authorList>
            <person name="van Rijswijck I.M.H."/>
            <person name="Derks M.F.L."/>
            <person name="Abee T."/>
            <person name="de Ridder D."/>
            <person name="Smid E.J."/>
        </authorList>
    </citation>
    <scope>NUCLEOTIDE SEQUENCE [LARGE SCALE GENOMIC DNA]</scope>
    <source>
        <strain evidence="14">65</strain>
    </source>
</reference>
<comment type="function">
    <text evidence="9">Required for normal levels of the cell wall 1,6-beta-glucan. Involved in a protein folding machinery chaperoning proteins acting in various physiological processes including cell wall synthesis and lysis of autophagic bodies.</text>
</comment>
<comment type="similarity">
    <text evidence="2 9">Belongs to the ROT1 family.</text>
</comment>
<comment type="subcellular location">
    <subcellularLocation>
        <location evidence="1">Endoplasmic reticulum membrane</location>
        <topology evidence="1">Single-pass type I membrane protein</topology>
    </subcellularLocation>
</comment>
<dbReference type="PANTHER" id="PTHR28090:SF1">
    <property type="entry name" value="PROTEIN ROT1"/>
    <property type="match status" value="1"/>
</dbReference>
<dbReference type="InterPro" id="IPR019623">
    <property type="entry name" value="Rot1"/>
</dbReference>
<dbReference type="AlphaFoldDB" id="A0A061BFH5"/>
<gene>
    <name evidence="13" type="ORF">BON22_2783</name>
    <name evidence="12" type="ORF">CYFA0S_24e01662g</name>
</gene>
<organism evidence="12">
    <name type="scientific">Cyberlindnera fabianii</name>
    <name type="common">Yeast</name>
    <name type="synonym">Hansenula fabianii</name>
    <dbReference type="NCBI Taxonomy" id="36022"/>
    <lineage>
        <taxon>Eukaryota</taxon>
        <taxon>Fungi</taxon>
        <taxon>Dikarya</taxon>
        <taxon>Ascomycota</taxon>
        <taxon>Saccharomycotina</taxon>
        <taxon>Saccharomycetes</taxon>
        <taxon>Phaffomycetales</taxon>
        <taxon>Phaffomycetaceae</taxon>
        <taxon>Cyberlindnera</taxon>
    </lineage>
</organism>
<dbReference type="GO" id="GO:0051082">
    <property type="term" value="F:unfolded protein binding"/>
    <property type="evidence" value="ECO:0007669"/>
    <property type="project" value="TreeGrafter"/>
</dbReference>
<proteinExistence type="inferred from homology"/>
<evidence type="ECO:0000256" key="1">
    <source>
        <dbReference type="ARBA" id="ARBA00004115"/>
    </source>
</evidence>
<evidence type="ECO:0000256" key="11">
    <source>
        <dbReference type="SAM" id="SignalP"/>
    </source>
</evidence>
<dbReference type="STRING" id="36022.A0A061BFH5"/>
<evidence type="ECO:0000256" key="2">
    <source>
        <dbReference type="ARBA" id="ARBA00007149"/>
    </source>
</evidence>
<feature type="chain" id="PRO_5015026852" description="Protein ROT1" evidence="11">
    <location>
        <begin position="19"/>
        <end position="248"/>
    </location>
</feature>
<keyword evidence="8 9" id="KW-0472">Membrane</keyword>
<sequence length="248" mass="27802">MQLSSLLATLALSVASLADDTNAGNTSQLVGTWSSKSNTVFTGPSFYDPVDELLIEPALPGISYSFTEDGYWEEAIYQVTANPKNHSCPTAALIFQHGTYEVLDNLTIILTPIEVDGRQLLSDPCNDGGVSTYSKYNQTEMFLEWRMSVNAYHGRYMLELFQWDGTPVQPLYLAYQPPMMLPTETMNPTASADHSEATNTASLKRKVRRSLENQDRTRAVRKSRQNFDLWWWVSIGFIGVGSTAYFLI</sequence>
<evidence type="ECO:0000313" key="13">
    <source>
        <dbReference type="EMBL" id="ONH67693.1"/>
    </source>
</evidence>
<dbReference type="PIRSF" id="PIRSF017290">
    <property type="entry name" value="ROT1_prd"/>
    <property type="match status" value="1"/>
</dbReference>
<dbReference type="GO" id="GO:0005789">
    <property type="term" value="C:endoplasmic reticulum membrane"/>
    <property type="evidence" value="ECO:0007669"/>
    <property type="project" value="UniProtKB-SubCell"/>
</dbReference>
<dbReference type="PANTHER" id="PTHR28090">
    <property type="entry name" value="PROTEIN ROT1"/>
    <property type="match status" value="1"/>
</dbReference>
<accession>A0A061BFH5</accession>
<dbReference type="Proteomes" id="UP000189513">
    <property type="component" value="Unassembled WGS sequence"/>
</dbReference>
<dbReference type="GO" id="GO:0006458">
    <property type="term" value="P:'de novo' protein folding"/>
    <property type="evidence" value="ECO:0007669"/>
    <property type="project" value="InterPro"/>
</dbReference>
<dbReference type="VEuPathDB" id="FungiDB:BON22_2783"/>
<keyword evidence="4 10" id="KW-0812">Transmembrane</keyword>
<reference evidence="12" key="1">
    <citation type="journal article" date="2014" name="Genome Announc.">
        <title>Genome sequence of the yeast Cyberlindnera fabianii (Hansenula fabianii).</title>
        <authorList>
            <person name="Freel K.C."/>
            <person name="Sarilar V."/>
            <person name="Neuveglise C."/>
            <person name="Devillers H."/>
            <person name="Friedrich A."/>
            <person name="Schacherer J."/>
        </authorList>
    </citation>
    <scope>NUCLEOTIDE SEQUENCE</scope>
    <source>
        <strain evidence="12">YJS4271</strain>
    </source>
</reference>
<evidence type="ECO:0000313" key="14">
    <source>
        <dbReference type="Proteomes" id="UP000189513"/>
    </source>
</evidence>
<keyword evidence="7 10" id="KW-1133">Transmembrane helix</keyword>
<dbReference type="EMBL" id="LK052909">
    <property type="protein sequence ID" value="CDR46636.1"/>
    <property type="molecule type" value="Genomic_DNA"/>
</dbReference>
<evidence type="ECO:0000256" key="6">
    <source>
        <dbReference type="ARBA" id="ARBA00022824"/>
    </source>
</evidence>
<keyword evidence="5 11" id="KW-0732">Signal</keyword>
<evidence type="ECO:0000256" key="7">
    <source>
        <dbReference type="ARBA" id="ARBA00022989"/>
    </source>
</evidence>
<protein>
    <recommendedName>
        <fullName evidence="3 9">Protein ROT1</fullName>
    </recommendedName>
</protein>
<feature type="transmembrane region" description="Helical" evidence="10">
    <location>
        <begin position="229"/>
        <end position="247"/>
    </location>
</feature>
<feature type="signal peptide" evidence="11">
    <location>
        <begin position="1"/>
        <end position="18"/>
    </location>
</feature>
<dbReference type="EMBL" id="MPUK01000004">
    <property type="protein sequence ID" value="ONH67693.1"/>
    <property type="molecule type" value="Genomic_DNA"/>
</dbReference>
<evidence type="ECO:0000313" key="12">
    <source>
        <dbReference type="EMBL" id="CDR46636.1"/>
    </source>
</evidence>
<keyword evidence="6 9" id="KW-0256">Endoplasmic reticulum</keyword>